<keyword evidence="1" id="KW-0805">Transcription regulation</keyword>
<sequence>MEDIVVEEINKDKKTIGSVIKAIEIIELLAASETEIGATEISNHLNYGVSATYHLLATLKMCRMIEQDPKTKKYRLGIKLWKIGKQAMEQNNLVTFMKPFLKKLRDLTDETANLTVLDNNEIIYLAQEESKKLIRMFTKTGARAPLHCSAAGKVLLAYLPEDKRNFIIERLTFEKFTDKTIVTKDGLVKELEAIIEKGYGFDDEERELGVSCIAAPIFDFNNEIVAAISISGPTVRFDEEANKRFVEYLLNITQEISNELAK</sequence>
<organism evidence="6 7">
    <name type="scientific">Alkaliphilus serpentinus</name>
    <dbReference type="NCBI Taxonomy" id="1482731"/>
    <lineage>
        <taxon>Bacteria</taxon>
        <taxon>Bacillati</taxon>
        <taxon>Bacillota</taxon>
        <taxon>Clostridia</taxon>
        <taxon>Peptostreptococcales</taxon>
        <taxon>Natronincolaceae</taxon>
        <taxon>Alkaliphilus</taxon>
    </lineage>
</organism>
<dbReference type="PANTHER" id="PTHR30136">
    <property type="entry name" value="HELIX-TURN-HELIX TRANSCRIPTIONAL REGULATOR, ICLR FAMILY"/>
    <property type="match status" value="1"/>
</dbReference>
<accession>A0A833M6W6</accession>
<reference evidence="6 7" key="1">
    <citation type="submission" date="2019-10" db="EMBL/GenBank/DDBJ databases">
        <title>Alkaliphilus serpentinus sp. nov. and Alkaliphilus pronyensis sp. nov., two novel anaerobic alkaliphilic species isolated from the serpentinized-hosted hydrothermal field of the Prony Bay (New Caledonia).</title>
        <authorList>
            <person name="Postec A."/>
        </authorList>
    </citation>
    <scope>NUCLEOTIDE SEQUENCE [LARGE SCALE GENOMIC DNA]</scope>
    <source>
        <strain evidence="6 7">LacT</strain>
    </source>
</reference>
<proteinExistence type="predicted"/>
<dbReference type="GO" id="GO:0003677">
    <property type="term" value="F:DNA binding"/>
    <property type="evidence" value="ECO:0007669"/>
    <property type="project" value="UniProtKB-KW"/>
</dbReference>
<keyword evidence="3" id="KW-0804">Transcription</keyword>
<dbReference type="SUPFAM" id="SSF55781">
    <property type="entry name" value="GAF domain-like"/>
    <property type="match status" value="1"/>
</dbReference>
<protein>
    <submittedName>
        <fullName evidence="6">IclR family transcriptional regulator</fullName>
    </submittedName>
</protein>
<dbReference type="GO" id="GO:0045892">
    <property type="term" value="P:negative regulation of DNA-templated transcription"/>
    <property type="evidence" value="ECO:0007669"/>
    <property type="project" value="TreeGrafter"/>
</dbReference>
<dbReference type="SMART" id="SM00346">
    <property type="entry name" value="HTH_ICLR"/>
    <property type="match status" value="1"/>
</dbReference>
<dbReference type="OrthoDB" id="9791752at2"/>
<dbReference type="InterPro" id="IPR036388">
    <property type="entry name" value="WH-like_DNA-bd_sf"/>
</dbReference>
<evidence type="ECO:0000256" key="1">
    <source>
        <dbReference type="ARBA" id="ARBA00023015"/>
    </source>
</evidence>
<evidence type="ECO:0000259" key="5">
    <source>
        <dbReference type="PROSITE" id="PS51078"/>
    </source>
</evidence>
<dbReference type="GO" id="GO:0003700">
    <property type="term" value="F:DNA-binding transcription factor activity"/>
    <property type="evidence" value="ECO:0007669"/>
    <property type="project" value="TreeGrafter"/>
</dbReference>
<dbReference type="Pfam" id="PF09339">
    <property type="entry name" value="HTH_IclR"/>
    <property type="match status" value="1"/>
</dbReference>
<dbReference type="InterPro" id="IPR036390">
    <property type="entry name" value="WH_DNA-bd_sf"/>
</dbReference>
<dbReference type="PROSITE" id="PS51078">
    <property type="entry name" value="ICLR_ED"/>
    <property type="match status" value="1"/>
</dbReference>
<dbReference type="InterPro" id="IPR050707">
    <property type="entry name" value="HTH_MetabolicPath_Reg"/>
</dbReference>
<dbReference type="AlphaFoldDB" id="A0A833M6W6"/>
<keyword evidence="7" id="KW-1185">Reference proteome</keyword>
<dbReference type="SUPFAM" id="SSF46785">
    <property type="entry name" value="Winged helix' DNA-binding domain"/>
    <property type="match status" value="1"/>
</dbReference>
<dbReference type="Gene3D" id="3.30.450.40">
    <property type="match status" value="1"/>
</dbReference>
<evidence type="ECO:0000259" key="4">
    <source>
        <dbReference type="PROSITE" id="PS51077"/>
    </source>
</evidence>
<dbReference type="RefSeq" id="WP_151866225.1">
    <property type="nucleotide sequence ID" value="NZ_WBZB01000036.1"/>
</dbReference>
<evidence type="ECO:0000256" key="3">
    <source>
        <dbReference type="ARBA" id="ARBA00023163"/>
    </source>
</evidence>
<dbReference type="InterPro" id="IPR014757">
    <property type="entry name" value="Tscrpt_reg_IclR_C"/>
</dbReference>
<gene>
    <name evidence="6" type="ORF">F8153_10045</name>
</gene>
<dbReference type="EMBL" id="WBZB01000036">
    <property type="protein sequence ID" value="KAB3529169.1"/>
    <property type="molecule type" value="Genomic_DNA"/>
</dbReference>
<feature type="domain" description="IclR-ED" evidence="5">
    <location>
        <begin position="79"/>
        <end position="262"/>
    </location>
</feature>
<dbReference type="InterPro" id="IPR005471">
    <property type="entry name" value="Tscrpt_reg_IclR_N"/>
</dbReference>
<dbReference type="Gene3D" id="1.10.10.10">
    <property type="entry name" value="Winged helix-like DNA-binding domain superfamily/Winged helix DNA-binding domain"/>
    <property type="match status" value="1"/>
</dbReference>
<feature type="domain" description="HTH iclR-type" evidence="4">
    <location>
        <begin position="16"/>
        <end position="78"/>
    </location>
</feature>
<keyword evidence="2" id="KW-0238">DNA-binding</keyword>
<evidence type="ECO:0000256" key="2">
    <source>
        <dbReference type="ARBA" id="ARBA00023125"/>
    </source>
</evidence>
<dbReference type="Proteomes" id="UP000465601">
    <property type="component" value="Unassembled WGS sequence"/>
</dbReference>
<dbReference type="InterPro" id="IPR029016">
    <property type="entry name" value="GAF-like_dom_sf"/>
</dbReference>
<evidence type="ECO:0000313" key="6">
    <source>
        <dbReference type="EMBL" id="KAB3529169.1"/>
    </source>
</evidence>
<name>A0A833M6W6_9FIRM</name>
<comment type="caution">
    <text evidence="6">The sequence shown here is derived from an EMBL/GenBank/DDBJ whole genome shotgun (WGS) entry which is preliminary data.</text>
</comment>
<dbReference type="PANTHER" id="PTHR30136:SF24">
    <property type="entry name" value="HTH-TYPE TRANSCRIPTIONAL REPRESSOR ALLR"/>
    <property type="match status" value="1"/>
</dbReference>
<dbReference type="Pfam" id="PF01614">
    <property type="entry name" value="IclR_C"/>
    <property type="match status" value="1"/>
</dbReference>
<dbReference type="PROSITE" id="PS51077">
    <property type="entry name" value="HTH_ICLR"/>
    <property type="match status" value="1"/>
</dbReference>
<evidence type="ECO:0000313" key="7">
    <source>
        <dbReference type="Proteomes" id="UP000465601"/>
    </source>
</evidence>